<keyword evidence="6" id="KW-0449">Lipoprotein</keyword>
<sequence>MHKVTNKVEQGLTVMVMELRSKWWWLVASSVFMAWSSAFGEGDTPKAIPTKAGAAICTLSKTLKDVTPWATQQVEEGSAKVTNLEMKLLEWQTKWVQSKAQGKGSEACKMTGLLFRQVRKEIDKVREEVERLEREASKAAAFAANSAGRLDEFITVFANAKGESNGFCLGDTNAAKPEDLRDCFSKTDFSEESLVDIGERASAQEPNLFSRIESIKYSFLSSHFTAGSGGGCNLVKGASGGILGKTDLEKSLWWGGGILTIGKAFDGVLNRENFTAGEIRNAENGGSKAFWTADPATQIVHLKNTSDAFKAFKAVKEKIQEKVKSIEDKMEGCLTGQEPGQNKTEPNATEPTTTTEETTTSPTCFDNVAKIAADLKEKRALLARYQKVKGWIPPSSASHPTTRFLGLLTFL</sequence>
<feature type="coiled-coil region" evidence="7">
    <location>
        <begin position="115"/>
        <end position="142"/>
    </location>
</feature>
<dbReference type="GO" id="GO:0005886">
    <property type="term" value="C:plasma membrane"/>
    <property type="evidence" value="ECO:0007669"/>
    <property type="project" value="UniProtKB-SubCell"/>
</dbReference>
<evidence type="ECO:0000256" key="3">
    <source>
        <dbReference type="ARBA" id="ARBA00022622"/>
    </source>
</evidence>
<dbReference type="GO" id="GO:0042783">
    <property type="term" value="P:symbiont-mediated evasion of host immune response"/>
    <property type="evidence" value="ECO:0007669"/>
    <property type="project" value="InterPro"/>
</dbReference>
<dbReference type="InterPro" id="IPR001812">
    <property type="entry name" value="Trypano_VSG_A_N_dom"/>
</dbReference>
<dbReference type="Gene3D" id="3.90.150.10">
    <property type="entry name" value="Variant Surface Glycoprotein, subunit A domain 1"/>
    <property type="match status" value="1"/>
</dbReference>
<evidence type="ECO:0000259" key="9">
    <source>
        <dbReference type="Pfam" id="PF00913"/>
    </source>
</evidence>
<keyword evidence="11" id="KW-1185">Reference proteome</keyword>
<comment type="subcellular location">
    <subcellularLocation>
        <location evidence="1">Cell membrane</location>
        <topology evidence="1">Lipid-anchor</topology>
        <topology evidence="1">GPI-anchor</topology>
    </subcellularLocation>
</comment>
<gene>
    <name evidence="10" type="ORF">TCIL3000_0_29240</name>
</gene>
<name>F9W4B0_TRYCI</name>
<reference evidence="11" key="1">
    <citation type="submission" date="2011-07" db="EMBL/GenBank/DDBJ databases">
        <title>Divergent evolution of antigenic variation in African trypanosomes.</title>
        <authorList>
            <person name="Jackson A.P."/>
            <person name="Berry A."/>
            <person name="Allison H.C."/>
            <person name="Burton P."/>
            <person name="Anderson J."/>
            <person name="Aslett M."/>
            <person name="Brown R."/>
            <person name="Corton N."/>
            <person name="Harris D."/>
            <person name="Hauser H."/>
            <person name="Gamble J."/>
            <person name="Gilderthorp R."/>
            <person name="McQuillan J."/>
            <person name="Quail M.A."/>
            <person name="Sanders M."/>
            <person name="Van Tonder A."/>
            <person name="Ginger M.L."/>
            <person name="Donelson J.E."/>
            <person name="Field M.C."/>
            <person name="Barry J.D."/>
            <person name="Berriman M."/>
            <person name="Hertz-Fowler C."/>
        </authorList>
    </citation>
    <scope>NUCLEOTIDE SEQUENCE [LARGE SCALE GENOMIC DNA]</scope>
    <source>
        <strain evidence="11">IL3000</strain>
    </source>
</reference>
<dbReference type="EMBL" id="CAEQ01000536">
    <property type="protein sequence ID" value="CCD11999.1"/>
    <property type="molecule type" value="Genomic_DNA"/>
</dbReference>
<keyword evidence="10" id="KW-0675">Receptor</keyword>
<keyword evidence="5" id="KW-0325">Glycoprotein</keyword>
<keyword evidence="2" id="KW-1003">Cell membrane</keyword>
<feature type="domain" description="Trypanosome variant surface glycoprotein A-type N-terminal" evidence="9">
    <location>
        <begin position="47"/>
        <end position="320"/>
    </location>
</feature>
<keyword evidence="7" id="KW-0175">Coiled coil</keyword>
<evidence type="ECO:0000313" key="10">
    <source>
        <dbReference type="EMBL" id="CCD11999.1"/>
    </source>
</evidence>
<dbReference type="Pfam" id="PF00913">
    <property type="entry name" value="Trypan_glycop"/>
    <property type="match status" value="1"/>
</dbReference>
<evidence type="ECO:0000256" key="1">
    <source>
        <dbReference type="ARBA" id="ARBA00004609"/>
    </source>
</evidence>
<dbReference type="VEuPathDB" id="TriTrypDB:TcIL3000_0_29240"/>
<evidence type="ECO:0000256" key="8">
    <source>
        <dbReference type="SAM" id="MobiDB-lite"/>
    </source>
</evidence>
<dbReference type="Proteomes" id="UP000000702">
    <property type="component" value="Unassembled WGS sequence"/>
</dbReference>
<evidence type="ECO:0000256" key="5">
    <source>
        <dbReference type="ARBA" id="ARBA00023180"/>
    </source>
</evidence>
<reference evidence="10 11" key="2">
    <citation type="journal article" date="2012" name="Proc. Natl. Acad. Sci. U.S.A.">
        <title>Antigenic diversity is generated by distinct evolutionary mechanisms in African trypanosome species.</title>
        <authorList>
            <person name="Jackson A.P."/>
            <person name="Berry A."/>
            <person name="Aslett M."/>
            <person name="Allison H.C."/>
            <person name="Burton P."/>
            <person name="Vavrova-Anderson J."/>
            <person name="Brown R."/>
            <person name="Browne H."/>
            <person name="Corton N."/>
            <person name="Hauser H."/>
            <person name="Gamble J."/>
            <person name="Gilderthorp R."/>
            <person name="Marcello L."/>
            <person name="McQuillan J."/>
            <person name="Otto T.D."/>
            <person name="Quail M.A."/>
            <person name="Sanders M.J."/>
            <person name="van Tonder A."/>
            <person name="Ginger M.L."/>
            <person name="Field M.C."/>
            <person name="Barry J.D."/>
            <person name="Hertz-Fowler C."/>
            <person name="Berriman M."/>
        </authorList>
    </citation>
    <scope>NUCLEOTIDE SEQUENCE [LARGE SCALE GENOMIC DNA]</scope>
    <source>
        <strain evidence="10 11">IL3000</strain>
    </source>
</reference>
<evidence type="ECO:0000256" key="4">
    <source>
        <dbReference type="ARBA" id="ARBA00023136"/>
    </source>
</evidence>
<dbReference type="SUPFAM" id="SSF58087">
    <property type="entry name" value="Variant surface glycoprotein (N-terminal domain)"/>
    <property type="match status" value="1"/>
</dbReference>
<dbReference type="AlphaFoldDB" id="F9W4B0"/>
<protein>
    <submittedName>
        <fullName evidence="10">Transferrin receptor-like, ESAG6-like</fullName>
    </submittedName>
</protein>
<evidence type="ECO:0000256" key="2">
    <source>
        <dbReference type="ARBA" id="ARBA00022475"/>
    </source>
</evidence>
<evidence type="ECO:0000313" key="11">
    <source>
        <dbReference type="Proteomes" id="UP000000702"/>
    </source>
</evidence>
<feature type="region of interest" description="Disordered" evidence="8">
    <location>
        <begin position="332"/>
        <end position="361"/>
    </location>
</feature>
<keyword evidence="3" id="KW-0336">GPI-anchor</keyword>
<evidence type="ECO:0000256" key="6">
    <source>
        <dbReference type="ARBA" id="ARBA00023288"/>
    </source>
</evidence>
<evidence type="ECO:0000256" key="7">
    <source>
        <dbReference type="SAM" id="Coils"/>
    </source>
</evidence>
<comment type="caution">
    <text evidence="10">The sequence shown here is derived from an EMBL/GenBank/DDBJ whole genome shotgun (WGS) entry which is preliminary data.</text>
</comment>
<proteinExistence type="predicted"/>
<organism evidence="10 11">
    <name type="scientific">Trypanosoma congolense (strain IL3000)</name>
    <dbReference type="NCBI Taxonomy" id="1068625"/>
    <lineage>
        <taxon>Eukaryota</taxon>
        <taxon>Discoba</taxon>
        <taxon>Euglenozoa</taxon>
        <taxon>Kinetoplastea</taxon>
        <taxon>Metakinetoplastina</taxon>
        <taxon>Trypanosomatida</taxon>
        <taxon>Trypanosomatidae</taxon>
        <taxon>Trypanosoma</taxon>
        <taxon>Nannomonas</taxon>
    </lineage>
</organism>
<feature type="compositionally biased region" description="Low complexity" evidence="8">
    <location>
        <begin position="344"/>
        <end position="361"/>
    </location>
</feature>
<keyword evidence="4" id="KW-0472">Membrane</keyword>
<dbReference type="GO" id="GO:0098552">
    <property type="term" value="C:side of membrane"/>
    <property type="evidence" value="ECO:0007669"/>
    <property type="project" value="UniProtKB-KW"/>
</dbReference>
<accession>F9W4B0</accession>